<feature type="region of interest" description="Disordered" evidence="1">
    <location>
        <begin position="231"/>
        <end position="255"/>
    </location>
</feature>
<dbReference type="PANTHER" id="PTHR21377">
    <property type="entry name" value="PROTEIN FAM210B, MITOCHONDRIAL"/>
    <property type="match status" value="1"/>
</dbReference>
<dbReference type="EMBL" id="JAPDMQ010000142">
    <property type="protein sequence ID" value="KAK0533199.1"/>
    <property type="molecule type" value="Genomic_DNA"/>
</dbReference>
<gene>
    <name evidence="4" type="primary">NAT2</name>
    <name evidence="4" type="ORF">OC842_003040</name>
</gene>
<dbReference type="Pfam" id="PF06916">
    <property type="entry name" value="FAM210A-B_dom"/>
    <property type="match status" value="1"/>
</dbReference>
<keyword evidence="2" id="KW-0812">Transmembrane</keyword>
<keyword evidence="2" id="KW-1133">Transmembrane helix</keyword>
<evidence type="ECO:0000313" key="4">
    <source>
        <dbReference type="EMBL" id="KAK0533199.1"/>
    </source>
</evidence>
<comment type="caution">
    <text evidence="4">The sequence shown here is derived from an EMBL/GenBank/DDBJ whole genome shotgun (WGS) entry which is preliminary data.</text>
</comment>
<evidence type="ECO:0000313" key="5">
    <source>
        <dbReference type="Proteomes" id="UP001176521"/>
    </source>
</evidence>
<accession>A0AAN6GC61</accession>
<evidence type="ECO:0000256" key="1">
    <source>
        <dbReference type="SAM" id="MobiDB-lite"/>
    </source>
</evidence>
<proteinExistence type="predicted"/>
<name>A0AAN6GC61_9BASI</name>
<dbReference type="AlphaFoldDB" id="A0AAN6GC61"/>
<evidence type="ECO:0000259" key="3">
    <source>
        <dbReference type="Pfam" id="PF06916"/>
    </source>
</evidence>
<reference evidence="4" key="1">
    <citation type="journal article" date="2023" name="PhytoFront">
        <title>Draft Genome Resources of Seven Strains of Tilletia horrida, Causal Agent of Kernel Smut of Rice.</title>
        <authorList>
            <person name="Khanal S."/>
            <person name="Antony Babu S."/>
            <person name="Zhou X.G."/>
        </authorList>
    </citation>
    <scope>NUCLEOTIDE SEQUENCE</scope>
    <source>
        <strain evidence="4">TX3</strain>
    </source>
</reference>
<organism evidence="4 5">
    <name type="scientific">Tilletia horrida</name>
    <dbReference type="NCBI Taxonomy" id="155126"/>
    <lineage>
        <taxon>Eukaryota</taxon>
        <taxon>Fungi</taxon>
        <taxon>Dikarya</taxon>
        <taxon>Basidiomycota</taxon>
        <taxon>Ustilaginomycotina</taxon>
        <taxon>Exobasidiomycetes</taxon>
        <taxon>Tilletiales</taxon>
        <taxon>Tilletiaceae</taxon>
        <taxon>Tilletia</taxon>
    </lineage>
</organism>
<keyword evidence="2" id="KW-0472">Membrane</keyword>
<dbReference type="GO" id="GO:0005739">
    <property type="term" value="C:mitochondrion"/>
    <property type="evidence" value="ECO:0007669"/>
    <property type="project" value="TreeGrafter"/>
</dbReference>
<dbReference type="InterPro" id="IPR009688">
    <property type="entry name" value="FAM210A/B-like_dom"/>
</dbReference>
<sequence>MTSLQAPMRRAIIGRSLGAIGGSRARVLPLAVTAPSGARARSDAAASLPSTHPPAGARSISALCAPRFAALDSLAASRRWSKPVSSSSSTAIRAASSSASSSSSTGGGGPSAGSGPAPEQEDGPPKGASWRERFRFMTRRYGRWALVVYLLASAVDFSLVFAAIHFLGADHIKDLEARALALVGLQKQSVEESEKSVGREALDSLKNAASKVNLEANNEEAARAAADFLRSGGVHTTPDGQKTTDSSSGSSRPSWLSGTLGTELVLAYTIHKTALLPFRIAVTAAVLPSFVKLMVRLGWSRPNAAIQQAARAATEKASAAGAGAATAARKSV</sequence>
<dbReference type="InterPro" id="IPR045866">
    <property type="entry name" value="FAM210A/B-like"/>
</dbReference>
<feature type="compositionally biased region" description="Low complexity" evidence="1">
    <location>
        <begin position="246"/>
        <end position="255"/>
    </location>
</feature>
<feature type="region of interest" description="Disordered" evidence="1">
    <location>
        <begin position="96"/>
        <end position="128"/>
    </location>
</feature>
<dbReference type="Proteomes" id="UP001176521">
    <property type="component" value="Unassembled WGS sequence"/>
</dbReference>
<protein>
    <submittedName>
        <fullName evidence="4">DUF1279 superfamily protein</fullName>
    </submittedName>
</protein>
<feature type="domain" description="DUF1279" evidence="3">
    <location>
        <begin position="133"/>
        <end position="288"/>
    </location>
</feature>
<feature type="transmembrane region" description="Helical" evidence="2">
    <location>
        <begin position="144"/>
        <end position="168"/>
    </location>
</feature>
<keyword evidence="5" id="KW-1185">Reference proteome</keyword>
<dbReference type="PANTHER" id="PTHR21377:SF0">
    <property type="entry name" value="PROTEIN FAM210B, MITOCHONDRIAL"/>
    <property type="match status" value="1"/>
</dbReference>
<evidence type="ECO:0000256" key="2">
    <source>
        <dbReference type="SAM" id="Phobius"/>
    </source>
</evidence>